<dbReference type="EMBL" id="JGEA01000032">
    <property type="protein sequence ID" value="EYA13224.1"/>
    <property type="molecule type" value="Genomic_DNA"/>
</dbReference>
<reference evidence="1 2" key="1">
    <citation type="submission" date="2014-02" db="EMBL/GenBank/DDBJ databases">
        <authorList>
            <person name="Sears C."/>
            <person name="Carroll K."/>
            <person name="Sack B.R."/>
            <person name="Qadri F."/>
            <person name="Myers L.L."/>
            <person name="Chung G.-T."/>
            <person name="Escheverria P."/>
            <person name="Fraser C.M."/>
            <person name="Sadzewicz L."/>
            <person name="Shefchek K.A."/>
            <person name="Tallon L."/>
            <person name="Das S.P."/>
            <person name="Daugherty S."/>
            <person name="Mongodin E.F."/>
        </authorList>
    </citation>
    <scope>NUCLEOTIDE SEQUENCE [LARGE SCALE GENOMIC DNA]</scope>
    <source>
        <strain evidence="1 2">1007-1-F #10</strain>
    </source>
</reference>
<accession>A0AAN4MXG2</accession>
<protein>
    <submittedName>
        <fullName evidence="1">Uncharacterized protein</fullName>
    </submittedName>
</protein>
<gene>
    <name evidence="1" type="ORF">M104_3883</name>
</gene>
<dbReference type="RefSeq" id="WP_155268051.1">
    <property type="nucleotide sequence ID" value="NZ_JGEA01000032.1"/>
</dbReference>
<proteinExistence type="predicted"/>
<dbReference type="AlphaFoldDB" id="A0AAN4MXG2"/>
<name>A0AAN4MXG2_BACFG</name>
<evidence type="ECO:0000313" key="1">
    <source>
        <dbReference type="EMBL" id="EYA13224.1"/>
    </source>
</evidence>
<dbReference type="GeneID" id="99671266"/>
<evidence type="ECO:0000313" key="2">
    <source>
        <dbReference type="Proteomes" id="UP000022433"/>
    </source>
</evidence>
<organism evidence="1 2">
    <name type="scientific">Bacteroides fragilis str. 1007-1-F #10</name>
    <dbReference type="NCBI Taxonomy" id="1339295"/>
    <lineage>
        <taxon>Bacteria</taxon>
        <taxon>Pseudomonadati</taxon>
        <taxon>Bacteroidota</taxon>
        <taxon>Bacteroidia</taxon>
        <taxon>Bacteroidales</taxon>
        <taxon>Bacteroidaceae</taxon>
        <taxon>Bacteroides</taxon>
    </lineage>
</organism>
<dbReference type="Proteomes" id="UP000022433">
    <property type="component" value="Unassembled WGS sequence"/>
</dbReference>
<sequence length="57" mass="6965">MDQEELHTQILMRDYLERQELKASAIATNHCVDMESDELRRYVYASFWGSWKRNRSR</sequence>
<comment type="caution">
    <text evidence="1">The sequence shown here is derived from an EMBL/GenBank/DDBJ whole genome shotgun (WGS) entry which is preliminary data.</text>
</comment>